<evidence type="ECO:0000313" key="2">
    <source>
        <dbReference type="Proteomes" id="UP001152795"/>
    </source>
</evidence>
<proteinExistence type="predicted"/>
<reference evidence="1" key="1">
    <citation type="submission" date="2020-04" db="EMBL/GenBank/DDBJ databases">
        <authorList>
            <person name="Alioto T."/>
            <person name="Alioto T."/>
            <person name="Gomez Garrido J."/>
        </authorList>
    </citation>
    <scope>NUCLEOTIDE SEQUENCE</scope>
    <source>
        <strain evidence="1">A484AB</strain>
    </source>
</reference>
<feature type="non-terminal residue" evidence="1">
    <location>
        <position position="1"/>
    </location>
</feature>
<sequence length="104" mass="11960">SADHETQCVLHIALCYGGLKNLVRAFETFRKVEELCARKSVSDNIRLDIHKTLADTFTEEEYGDNSKVLYHLKEAEGIFKRIERSETQEDALIEVQAKILSLEF</sequence>
<organism evidence="1 2">
    <name type="scientific">Paramuricea clavata</name>
    <name type="common">Red gorgonian</name>
    <name type="synonym">Violescent sea-whip</name>
    <dbReference type="NCBI Taxonomy" id="317549"/>
    <lineage>
        <taxon>Eukaryota</taxon>
        <taxon>Metazoa</taxon>
        <taxon>Cnidaria</taxon>
        <taxon>Anthozoa</taxon>
        <taxon>Octocorallia</taxon>
        <taxon>Malacalcyonacea</taxon>
        <taxon>Plexauridae</taxon>
        <taxon>Paramuricea</taxon>
    </lineage>
</organism>
<evidence type="ECO:0000313" key="1">
    <source>
        <dbReference type="EMBL" id="CAB4042852.1"/>
    </source>
</evidence>
<name>A0A6S7LSB2_PARCT</name>
<comment type="caution">
    <text evidence="1">The sequence shown here is derived from an EMBL/GenBank/DDBJ whole genome shotgun (WGS) entry which is preliminary data.</text>
</comment>
<protein>
    <submittedName>
        <fullName evidence="1">Uncharacterized protein</fullName>
    </submittedName>
</protein>
<dbReference type="EMBL" id="CACRXK020030992">
    <property type="protein sequence ID" value="CAB4042852.1"/>
    <property type="molecule type" value="Genomic_DNA"/>
</dbReference>
<keyword evidence="2" id="KW-1185">Reference proteome</keyword>
<dbReference type="AlphaFoldDB" id="A0A6S7LSB2"/>
<accession>A0A6S7LSB2</accession>
<dbReference type="Proteomes" id="UP001152795">
    <property type="component" value="Unassembled WGS sequence"/>
</dbReference>
<gene>
    <name evidence="1" type="ORF">PACLA_8A002028</name>
</gene>